<feature type="domain" description="Gfo/Idh/MocA-like oxidoreductase N-terminal" evidence="1">
    <location>
        <begin position="52"/>
        <end position="124"/>
    </location>
</feature>
<dbReference type="AlphaFoldDB" id="A0A917M1S8"/>
<accession>A0A917M1S8</accession>
<name>A0A917M1S8_9SPHI</name>
<dbReference type="GO" id="GO:0000166">
    <property type="term" value="F:nucleotide binding"/>
    <property type="evidence" value="ECO:0007669"/>
    <property type="project" value="InterPro"/>
</dbReference>
<evidence type="ECO:0000259" key="1">
    <source>
        <dbReference type="Pfam" id="PF01408"/>
    </source>
</evidence>
<evidence type="ECO:0000313" key="3">
    <source>
        <dbReference type="Proteomes" id="UP000660862"/>
    </source>
</evidence>
<proteinExistence type="predicted"/>
<dbReference type="InterPro" id="IPR036291">
    <property type="entry name" value="NAD(P)-bd_dom_sf"/>
</dbReference>
<organism evidence="2 3">
    <name type="scientific">Parapedobacter pyrenivorans</name>
    <dbReference type="NCBI Taxonomy" id="1305674"/>
    <lineage>
        <taxon>Bacteria</taxon>
        <taxon>Pseudomonadati</taxon>
        <taxon>Bacteroidota</taxon>
        <taxon>Sphingobacteriia</taxon>
        <taxon>Sphingobacteriales</taxon>
        <taxon>Sphingobacteriaceae</taxon>
        <taxon>Parapedobacter</taxon>
    </lineage>
</organism>
<dbReference type="Gene3D" id="3.40.50.720">
    <property type="entry name" value="NAD(P)-binding Rossmann-like Domain"/>
    <property type="match status" value="1"/>
</dbReference>
<reference evidence="2" key="1">
    <citation type="journal article" date="2014" name="Int. J. Syst. Evol. Microbiol.">
        <title>Complete genome sequence of Corynebacterium casei LMG S-19264T (=DSM 44701T), isolated from a smear-ripened cheese.</title>
        <authorList>
            <consortium name="US DOE Joint Genome Institute (JGI-PGF)"/>
            <person name="Walter F."/>
            <person name="Albersmeier A."/>
            <person name="Kalinowski J."/>
            <person name="Ruckert C."/>
        </authorList>
    </citation>
    <scope>NUCLEOTIDE SEQUENCE</scope>
    <source>
        <strain evidence="2">CGMCC 1.12195</strain>
    </source>
</reference>
<gene>
    <name evidence="2" type="ORF">GCM10007415_01570</name>
</gene>
<evidence type="ECO:0000313" key="2">
    <source>
        <dbReference type="EMBL" id="GGG73876.1"/>
    </source>
</evidence>
<sequence length="290" mass="31434">MDTSHSIAFTELLNASDPNPAFQGYRVVAAYPYGSQTVKTSVERIPAITEQMKNIGVEIVDSIAKLLRKVDVILLETNDGRLHLQQAKEVIQSRLPLFIDKPIAASYADAWAIFEESDRLDVPVFSTSSLRYALNVEQVINGEIGDVLGAETYSPAFIEPSHPDLFWYAIHGVEMLFAVMGRGCESVQRLYLPDAEIVVGRWTGGRLGSFRGLRSGPAVFGGRAFGANGVTELGTSGSYVKLLENVAQFFTTGVSPVDPDETLELVAFMEAAQQSRAKGGDAVSLADIKG</sequence>
<dbReference type="SUPFAM" id="SSF51735">
    <property type="entry name" value="NAD(P)-binding Rossmann-fold domains"/>
    <property type="match status" value="1"/>
</dbReference>
<reference evidence="2" key="2">
    <citation type="submission" date="2020-09" db="EMBL/GenBank/DDBJ databases">
        <authorList>
            <person name="Sun Q."/>
            <person name="Zhou Y."/>
        </authorList>
    </citation>
    <scope>NUCLEOTIDE SEQUENCE</scope>
    <source>
        <strain evidence="2">CGMCC 1.12195</strain>
    </source>
</reference>
<protein>
    <submittedName>
        <fullName evidence="2">Dehydrogenase</fullName>
    </submittedName>
</protein>
<dbReference type="EMBL" id="BMER01000001">
    <property type="protein sequence ID" value="GGG73876.1"/>
    <property type="molecule type" value="Genomic_DNA"/>
</dbReference>
<keyword evidence="3" id="KW-1185">Reference proteome</keyword>
<dbReference type="InterPro" id="IPR000683">
    <property type="entry name" value="Gfo/Idh/MocA-like_OxRdtase_N"/>
</dbReference>
<comment type="caution">
    <text evidence="2">The sequence shown here is derived from an EMBL/GenBank/DDBJ whole genome shotgun (WGS) entry which is preliminary data.</text>
</comment>
<dbReference type="Pfam" id="PF01408">
    <property type="entry name" value="GFO_IDH_MocA"/>
    <property type="match status" value="1"/>
</dbReference>
<dbReference type="Proteomes" id="UP000660862">
    <property type="component" value="Unassembled WGS sequence"/>
</dbReference>